<dbReference type="STRING" id="1331196.A0A1B9J1Y2"/>
<evidence type="ECO:0000313" key="3">
    <source>
        <dbReference type="EMBL" id="OCF61749.1"/>
    </source>
</evidence>
<dbReference type="Pfam" id="PF00856">
    <property type="entry name" value="SET"/>
    <property type="match status" value="1"/>
</dbReference>
<evidence type="ECO:0000256" key="1">
    <source>
        <dbReference type="SAM" id="MobiDB-lite"/>
    </source>
</evidence>
<reference evidence="3 4" key="1">
    <citation type="submission" date="2013-07" db="EMBL/GenBank/DDBJ databases">
        <title>The Genome Sequence of Kwoniella mangroviensis CBS10435.</title>
        <authorList>
            <consortium name="The Broad Institute Genome Sequencing Platform"/>
            <person name="Cuomo C."/>
            <person name="Litvintseva A."/>
            <person name="Chen Y."/>
            <person name="Heitman J."/>
            <person name="Sun S."/>
            <person name="Springer D."/>
            <person name="Dromer F."/>
            <person name="Young S.K."/>
            <person name="Zeng Q."/>
            <person name="Gargeya S."/>
            <person name="Fitzgerald M."/>
            <person name="Abouelleil A."/>
            <person name="Alvarado L."/>
            <person name="Berlin A.M."/>
            <person name="Chapman S.B."/>
            <person name="Dewar J."/>
            <person name="Goldberg J."/>
            <person name="Griggs A."/>
            <person name="Gujja S."/>
            <person name="Hansen M."/>
            <person name="Howarth C."/>
            <person name="Imamovic A."/>
            <person name="Larimer J."/>
            <person name="McCowan C."/>
            <person name="Murphy C."/>
            <person name="Pearson M."/>
            <person name="Priest M."/>
            <person name="Roberts A."/>
            <person name="Saif S."/>
            <person name="Shea T."/>
            <person name="Sykes S."/>
            <person name="Wortman J."/>
            <person name="Nusbaum C."/>
            <person name="Birren B."/>
        </authorList>
    </citation>
    <scope>NUCLEOTIDE SEQUENCE [LARGE SCALE GENOMIC DNA]</scope>
    <source>
        <strain evidence="3 4">CBS 10435</strain>
    </source>
</reference>
<feature type="domain" description="SET" evidence="2">
    <location>
        <begin position="52"/>
        <end position="205"/>
    </location>
</feature>
<dbReference type="Gene3D" id="1.25.40.10">
    <property type="entry name" value="Tetratricopeptide repeat domain"/>
    <property type="match status" value="1"/>
</dbReference>
<keyword evidence="4" id="KW-1185">Reference proteome</keyword>
<dbReference type="PANTHER" id="PTHR47332:SF4">
    <property type="entry name" value="SET DOMAIN-CONTAINING PROTEIN 5"/>
    <property type="match status" value="1"/>
</dbReference>
<dbReference type="PANTHER" id="PTHR47332">
    <property type="entry name" value="SET DOMAIN-CONTAINING PROTEIN 5"/>
    <property type="match status" value="1"/>
</dbReference>
<dbReference type="InterPro" id="IPR001214">
    <property type="entry name" value="SET_dom"/>
</dbReference>
<feature type="compositionally biased region" description="Acidic residues" evidence="1">
    <location>
        <begin position="370"/>
        <end position="382"/>
    </location>
</feature>
<gene>
    <name evidence="3" type="ORF">L486_01410</name>
</gene>
<organism evidence="3 4">
    <name type="scientific">Kwoniella mangroviensis CBS 10435</name>
    <dbReference type="NCBI Taxonomy" id="1331196"/>
    <lineage>
        <taxon>Eukaryota</taxon>
        <taxon>Fungi</taxon>
        <taxon>Dikarya</taxon>
        <taxon>Basidiomycota</taxon>
        <taxon>Agaricomycotina</taxon>
        <taxon>Tremellomycetes</taxon>
        <taxon>Tremellales</taxon>
        <taxon>Cryptococcaceae</taxon>
        <taxon>Kwoniella</taxon>
    </lineage>
</organism>
<dbReference type="CDD" id="cd20071">
    <property type="entry name" value="SET_SMYD"/>
    <property type="match status" value="1"/>
</dbReference>
<dbReference type="AlphaFoldDB" id="A0A1B9J1Y2"/>
<dbReference type="Gene3D" id="2.170.270.10">
    <property type="entry name" value="SET domain"/>
    <property type="match status" value="1"/>
</dbReference>
<dbReference type="SMART" id="SM00317">
    <property type="entry name" value="SET"/>
    <property type="match status" value="1"/>
</dbReference>
<accession>A0A1B9J1Y2</accession>
<sequence length="411" mass="46953">MIDCSQDGTFEVHCQSFSSNPVQYFTLSSFDRVDPPTSFRAIRLLPTPAGSIPLYEKKVKGKGGRGLFTIRPMSKGDLIIIEKPYLVLPLTEDGEEPDNKVYHKLYLNLSLEHKRIFDGLYERKDDLADKDHIVNKIDTNAIPLAQTSQDGSVVMKKMGLFEVISRVNHGCKPNAGWYWYGEEKEMRLYAYTDIPAHAEITCSYLSYEQLLEPSSIRRSILLDGFGFECICKGCNPSSIDILKSDNRLIELESLRNEWSNKNIVEYCKIDDDVIKTLRKLNRSLKLLEREEKFNQLGEVYEKIFEVYAVHGSSDSSRLAANEALNHFKAIMGEKEATKTWVARQSVDPTLYPLWNKLGMIHSDSVTEHQDESEENEDDDEDKEKDMGEGGIGKVHRSRVSAHSRFCGYRVK</sequence>
<dbReference type="SUPFAM" id="SSF82199">
    <property type="entry name" value="SET domain"/>
    <property type="match status" value="1"/>
</dbReference>
<dbReference type="InterPro" id="IPR046341">
    <property type="entry name" value="SET_dom_sf"/>
</dbReference>
<dbReference type="InterPro" id="IPR011990">
    <property type="entry name" value="TPR-like_helical_dom_sf"/>
</dbReference>
<feature type="region of interest" description="Disordered" evidence="1">
    <location>
        <begin position="364"/>
        <end position="411"/>
    </location>
</feature>
<dbReference type="PROSITE" id="PS50280">
    <property type="entry name" value="SET"/>
    <property type="match status" value="1"/>
</dbReference>
<evidence type="ECO:0000313" key="4">
    <source>
        <dbReference type="Proteomes" id="UP000092583"/>
    </source>
</evidence>
<dbReference type="EMBL" id="KI669459">
    <property type="protein sequence ID" value="OCF61749.1"/>
    <property type="molecule type" value="Genomic_DNA"/>
</dbReference>
<proteinExistence type="predicted"/>
<dbReference type="OrthoDB" id="2565108at2759"/>
<dbReference type="Proteomes" id="UP000092583">
    <property type="component" value="Unassembled WGS sequence"/>
</dbReference>
<name>A0A1B9J1Y2_9TREE</name>
<dbReference type="InterPro" id="IPR053185">
    <property type="entry name" value="SET_domain_protein"/>
</dbReference>
<protein>
    <recommendedName>
        <fullName evidence="2">SET domain-containing protein</fullName>
    </recommendedName>
</protein>
<reference evidence="4" key="2">
    <citation type="submission" date="2013-12" db="EMBL/GenBank/DDBJ databases">
        <title>Evolution of pathogenesis and genome organization in the Tremellales.</title>
        <authorList>
            <person name="Cuomo C."/>
            <person name="Litvintseva A."/>
            <person name="Heitman J."/>
            <person name="Chen Y."/>
            <person name="Sun S."/>
            <person name="Springer D."/>
            <person name="Dromer F."/>
            <person name="Young S."/>
            <person name="Zeng Q."/>
            <person name="Chapman S."/>
            <person name="Gujja S."/>
            <person name="Saif S."/>
            <person name="Birren B."/>
        </authorList>
    </citation>
    <scope>NUCLEOTIDE SEQUENCE [LARGE SCALE GENOMIC DNA]</scope>
    <source>
        <strain evidence="4">CBS 10435</strain>
    </source>
</reference>
<evidence type="ECO:0000259" key="2">
    <source>
        <dbReference type="PROSITE" id="PS50280"/>
    </source>
</evidence>